<dbReference type="GO" id="GO:0016020">
    <property type="term" value="C:membrane"/>
    <property type="evidence" value="ECO:0007669"/>
    <property type="project" value="UniProtKB-SubCell"/>
</dbReference>
<gene>
    <name evidence="7" type="ORF">COS47_01530</name>
</gene>
<evidence type="ECO:0000313" key="7">
    <source>
        <dbReference type="EMBL" id="PIV12636.1"/>
    </source>
</evidence>
<sequence>LILFTPLIINSKFFFPFVGPKSLYFMGLLEIILAAWIVLIVFRPKYRPTFNSLLATLIIFLAVFVLSSILGADLSRSFWSKFERMTGLLMQFHLFAFFLVLSSTFKEKKDYNPPTALLEGTWLKIFGVSVFTAVLMSVLSLLPEIGLKNFLLTARGGATIGNTSFLATYLLFNLFLAIYLFFNTKAGFKIFSAISTIIITLGLFLSTGKAAIISFILGIFLLFLLWLIFSKTGKLRKVGIALLVLFCVLGLTLLILALHPQNFLHQTLTDKFGGARFVVWEIGFKGWQERPWLGWGPENFEFVFAKHFNPCLFLSECGGEVWFDRAHNVLFDTLVSSGIIGFLSYLSVFIGAIYILWTKYLREKIINFWTAGIFTVLL</sequence>
<dbReference type="InterPro" id="IPR051533">
    <property type="entry name" value="WaaL-like"/>
</dbReference>
<feature type="transmembrane region" description="Helical" evidence="5">
    <location>
        <begin position="188"/>
        <end position="205"/>
    </location>
</feature>
<dbReference type="InterPro" id="IPR007016">
    <property type="entry name" value="O-antigen_ligase-rel_domated"/>
</dbReference>
<evidence type="ECO:0000256" key="5">
    <source>
        <dbReference type="SAM" id="Phobius"/>
    </source>
</evidence>
<feature type="transmembrane region" description="Helical" evidence="5">
    <location>
        <begin position="23"/>
        <end position="42"/>
    </location>
</feature>
<feature type="non-terminal residue" evidence="7">
    <location>
        <position position="1"/>
    </location>
</feature>
<evidence type="ECO:0000256" key="4">
    <source>
        <dbReference type="ARBA" id="ARBA00023136"/>
    </source>
</evidence>
<feature type="domain" description="O-antigen ligase-related" evidence="6">
    <location>
        <begin position="195"/>
        <end position="346"/>
    </location>
</feature>
<feature type="transmembrane region" description="Helical" evidence="5">
    <location>
        <begin position="122"/>
        <end position="142"/>
    </location>
</feature>
<organism evidence="7 8">
    <name type="scientific">Candidatus Nealsonbacteria bacterium CG03_land_8_20_14_0_80_36_12</name>
    <dbReference type="NCBI Taxonomy" id="1974701"/>
    <lineage>
        <taxon>Bacteria</taxon>
        <taxon>Candidatus Nealsoniibacteriota</taxon>
    </lineage>
</organism>
<feature type="transmembrane region" description="Helical" evidence="5">
    <location>
        <begin position="211"/>
        <end position="229"/>
    </location>
</feature>
<feature type="transmembrane region" description="Helical" evidence="5">
    <location>
        <begin position="238"/>
        <end position="258"/>
    </location>
</feature>
<evidence type="ECO:0000313" key="8">
    <source>
        <dbReference type="Proteomes" id="UP000230324"/>
    </source>
</evidence>
<comment type="subcellular location">
    <subcellularLocation>
        <location evidence="1">Membrane</location>
        <topology evidence="1">Multi-pass membrane protein</topology>
    </subcellularLocation>
</comment>
<keyword evidence="4 5" id="KW-0472">Membrane</keyword>
<reference evidence="8" key="1">
    <citation type="submission" date="2017-09" db="EMBL/GenBank/DDBJ databases">
        <title>Depth-based differentiation of microbial function through sediment-hosted aquifers and enrichment of novel symbionts in the deep terrestrial subsurface.</title>
        <authorList>
            <person name="Probst A.J."/>
            <person name="Ladd B."/>
            <person name="Jarett J.K."/>
            <person name="Geller-Mcgrath D.E."/>
            <person name="Sieber C.M.K."/>
            <person name="Emerson J.B."/>
            <person name="Anantharaman K."/>
            <person name="Thomas B.C."/>
            <person name="Malmstrom R."/>
            <person name="Stieglmeier M."/>
            <person name="Klingl A."/>
            <person name="Woyke T."/>
            <person name="Ryan C.M."/>
            <person name="Banfield J.F."/>
        </authorList>
    </citation>
    <scope>NUCLEOTIDE SEQUENCE [LARGE SCALE GENOMIC DNA]</scope>
</reference>
<evidence type="ECO:0000256" key="2">
    <source>
        <dbReference type="ARBA" id="ARBA00022692"/>
    </source>
</evidence>
<keyword evidence="3 5" id="KW-1133">Transmembrane helix</keyword>
<feature type="transmembrane region" description="Helical" evidence="5">
    <location>
        <begin position="54"/>
        <end position="72"/>
    </location>
</feature>
<dbReference type="AlphaFoldDB" id="A0A2M7BY95"/>
<evidence type="ECO:0000256" key="1">
    <source>
        <dbReference type="ARBA" id="ARBA00004141"/>
    </source>
</evidence>
<feature type="transmembrane region" description="Helical" evidence="5">
    <location>
        <begin position="162"/>
        <end position="181"/>
    </location>
</feature>
<name>A0A2M7BY95_9BACT</name>
<feature type="transmembrane region" description="Helical" evidence="5">
    <location>
        <begin position="84"/>
        <end position="101"/>
    </location>
</feature>
<dbReference type="EMBL" id="PEUV01000031">
    <property type="protein sequence ID" value="PIV12636.1"/>
    <property type="molecule type" value="Genomic_DNA"/>
</dbReference>
<feature type="transmembrane region" description="Helical" evidence="5">
    <location>
        <begin position="334"/>
        <end position="357"/>
    </location>
</feature>
<evidence type="ECO:0000256" key="3">
    <source>
        <dbReference type="ARBA" id="ARBA00022989"/>
    </source>
</evidence>
<protein>
    <recommendedName>
        <fullName evidence="6">O-antigen ligase-related domain-containing protein</fullName>
    </recommendedName>
</protein>
<dbReference type="Proteomes" id="UP000230324">
    <property type="component" value="Unassembled WGS sequence"/>
</dbReference>
<dbReference type="Pfam" id="PF04932">
    <property type="entry name" value="Wzy_C"/>
    <property type="match status" value="1"/>
</dbReference>
<feature type="non-terminal residue" evidence="7">
    <location>
        <position position="378"/>
    </location>
</feature>
<accession>A0A2M7BY95</accession>
<keyword evidence="2 5" id="KW-0812">Transmembrane</keyword>
<comment type="caution">
    <text evidence="7">The sequence shown here is derived from an EMBL/GenBank/DDBJ whole genome shotgun (WGS) entry which is preliminary data.</text>
</comment>
<evidence type="ECO:0000259" key="6">
    <source>
        <dbReference type="Pfam" id="PF04932"/>
    </source>
</evidence>
<dbReference type="PANTHER" id="PTHR37422:SF13">
    <property type="entry name" value="LIPOPOLYSACCHARIDE BIOSYNTHESIS PROTEIN PA4999-RELATED"/>
    <property type="match status" value="1"/>
</dbReference>
<proteinExistence type="predicted"/>
<dbReference type="PANTHER" id="PTHR37422">
    <property type="entry name" value="TEICHURONIC ACID BIOSYNTHESIS PROTEIN TUAE"/>
    <property type="match status" value="1"/>
</dbReference>